<evidence type="ECO:0000256" key="6">
    <source>
        <dbReference type="SAM" id="Phobius"/>
    </source>
</evidence>
<dbReference type="Ensembl" id="ENSLCNT00005024866.1">
    <property type="protein sequence ID" value="ENSLCNP00005022228.1"/>
    <property type="gene ID" value="ENSLCNG00005014478.1"/>
</dbReference>
<reference evidence="7" key="2">
    <citation type="submission" date="2025-09" db="UniProtKB">
        <authorList>
            <consortium name="Ensembl"/>
        </authorList>
    </citation>
    <scope>IDENTIFICATION</scope>
</reference>
<evidence type="ECO:0000256" key="5">
    <source>
        <dbReference type="ARBA" id="ARBA00023136"/>
    </source>
</evidence>
<evidence type="ECO:0000256" key="4">
    <source>
        <dbReference type="ARBA" id="ARBA00022989"/>
    </source>
</evidence>
<evidence type="ECO:0000313" key="7">
    <source>
        <dbReference type="Ensembl" id="ENSLCNP00005022228.1"/>
    </source>
</evidence>
<protein>
    <recommendedName>
        <fullName evidence="9">Interferon induced transmembrane protein 2</fullName>
    </recommendedName>
</protein>
<dbReference type="GO" id="GO:0051607">
    <property type="term" value="P:defense response to virus"/>
    <property type="evidence" value="ECO:0007669"/>
    <property type="project" value="TreeGrafter"/>
</dbReference>
<accession>A0A667H4X1</accession>
<keyword evidence="5 6" id="KW-0472">Membrane</keyword>
<feature type="transmembrane region" description="Helical" evidence="6">
    <location>
        <begin position="55"/>
        <end position="78"/>
    </location>
</feature>
<dbReference type="PANTHER" id="PTHR13999:SF4">
    <property type="entry name" value="INTERFERON-INDUCED TRANSMEMBRANE PROTEIN 3"/>
    <property type="match status" value="1"/>
</dbReference>
<evidence type="ECO:0000256" key="2">
    <source>
        <dbReference type="ARBA" id="ARBA00006843"/>
    </source>
</evidence>
<reference evidence="7" key="1">
    <citation type="submission" date="2025-08" db="UniProtKB">
        <authorList>
            <consortium name="Ensembl"/>
        </authorList>
    </citation>
    <scope>IDENTIFICATION</scope>
</reference>
<dbReference type="GO" id="GO:0005886">
    <property type="term" value="C:plasma membrane"/>
    <property type="evidence" value="ECO:0007669"/>
    <property type="project" value="TreeGrafter"/>
</dbReference>
<dbReference type="GO" id="GO:0046597">
    <property type="term" value="P:host-mediated suppression of symbiont invasion"/>
    <property type="evidence" value="ECO:0007669"/>
    <property type="project" value="TreeGrafter"/>
</dbReference>
<dbReference type="Pfam" id="PF04505">
    <property type="entry name" value="CD225"/>
    <property type="match status" value="1"/>
</dbReference>
<comment type="subcellular location">
    <subcellularLocation>
        <location evidence="1">Membrane</location>
    </subcellularLocation>
</comment>
<dbReference type="AlphaFoldDB" id="A0A667H4X1"/>
<organism evidence="7 8">
    <name type="scientific">Lynx canadensis</name>
    <name type="common">Canada lynx</name>
    <name type="synonym">Felis canadensis</name>
    <dbReference type="NCBI Taxonomy" id="61383"/>
    <lineage>
        <taxon>Eukaryota</taxon>
        <taxon>Metazoa</taxon>
        <taxon>Chordata</taxon>
        <taxon>Craniata</taxon>
        <taxon>Vertebrata</taxon>
        <taxon>Euteleostomi</taxon>
        <taxon>Mammalia</taxon>
        <taxon>Eutheria</taxon>
        <taxon>Laurasiatheria</taxon>
        <taxon>Carnivora</taxon>
        <taxon>Feliformia</taxon>
        <taxon>Felidae</taxon>
        <taxon>Felinae</taxon>
        <taxon>Lynx</taxon>
    </lineage>
</organism>
<proteinExistence type="inferred from homology"/>
<evidence type="ECO:0008006" key="9">
    <source>
        <dbReference type="Google" id="ProtNLM"/>
    </source>
</evidence>
<dbReference type="InterPro" id="IPR051517">
    <property type="entry name" value="IFITM_antiviral_protein"/>
</dbReference>
<dbReference type="GO" id="GO:0034341">
    <property type="term" value="P:response to type II interferon"/>
    <property type="evidence" value="ECO:0007669"/>
    <property type="project" value="TreeGrafter"/>
</dbReference>
<dbReference type="GO" id="GO:0045071">
    <property type="term" value="P:negative regulation of viral genome replication"/>
    <property type="evidence" value="ECO:0007669"/>
    <property type="project" value="TreeGrafter"/>
</dbReference>
<dbReference type="Proteomes" id="UP000472241">
    <property type="component" value="Unplaced"/>
</dbReference>
<feature type="transmembrane region" description="Helical" evidence="6">
    <location>
        <begin position="102"/>
        <end position="121"/>
    </location>
</feature>
<sequence>MVRTAPSCTTNSNSQPFFPGTHTSVPTTYEMFKMKHKLAVLRVPQSSGPVVPVHIVWSLFNTIFMNLCCLAFMAFTYFMKSKYRKMAGDAGAQVYTSTTKCLNIWVLGLGLLLTITIHYYFRHWLTDNFRRSSSMLSVQSLLGILSPSLSAPPQLMLALSK</sequence>
<keyword evidence="4 6" id="KW-1133">Transmembrane helix</keyword>
<evidence type="ECO:0000256" key="1">
    <source>
        <dbReference type="ARBA" id="ARBA00004370"/>
    </source>
</evidence>
<dbReference type="InterPro" id="IPR007593">
    <property type="entry name" value="CD225/Dispanin_fam"/>
</dbReference>
<name>A0A667H4X1_LYNCA</name>
<dbReference type="GO" id="GO:0035456">
    <property type="term" value="P:response to interferon-beta"/>
    <property type="evidence" value="ECO:0007669"/>
    <property type="project" value="TreeGrafter"/>
</dbReference>
<dbReference type="GO" id="GO:0060337">
    <property type="term" value="P:type I interferon-mediated signaling pathway"/>
    <property type="evidence" value="ECO:0007669"/>
    <property type="project" value="TreeGrafter"/>
</dbReference>
<keyword evidence="3 6" id="KW-0812">Transmembrane</keyword>
<dbReference type="GO" id="GO:0035455">
    <property type="term" value="P:response to interferon-alpha"/>
    <property type="evidence" value="ECO:0007669"/>
    <property type="project" value="TreeGrafter"/>
</dbReference>
<keyword evidence="8" id="KW-1185">Reference proteome</keyword>
<evidence type="ECO:0000256" key="3">
    <source>
        <dbReference type="ARBA" id="ARBA00022692"/>
    </source>
</evidence>
<comment type="similarity">
    <text evidence="2">Belongs to the CD225/Dispanin family.</text>
</comment>
<evidence type="ECO:0000313" key="8">
    <source>
        <dbReference type="Proteomes" id="UP000472241"/>
    </source>
</evidence>
<dbReference type="PANTHER" id="PTHR13999">
    <property type="entry name" value="INTERFERON INDUCIBLE TRANSMEMBRANE PROTEIN"/>
    <property type="match status" value="1"/>
</dbReference>